<evidence type="ECO:0000256" key="1">
    <source>
        <dbReference type="SAM" id="SignalP"/>
    </source>
</evidence>
<proteinExistence type="predicted"/>
<dbReference type="RefSeq" id="WP_034245554.1">
    <property type="nucleotide sequence ID" value="NZ_AQRA01000009.1"/>
</dbReference>
<evidence type="ECO:0000313" key="3">
    <source>
        <dbReference type="Proteomes" id="UP000023541"/>
    </source>
</evidence>
<feature type="chain" id="PRO_5001511752" evidence="1">
    <location>
        <begin position="24"/>
        <end position="177"/>
    </location>
</feature>
<sequence>MSKFKIIPIVLVAFLSFIHVTIAQEDAIHKKINADMYGKFSKAFKTLDYDLFASIHSKEMIRISGNGGEIKKAGTYLKGYQKRWSAPSQKPAPIDFRLFERVYSDSLVSDRGIYRVTYIDDNNQTKYSYGQFHVVLKMEDQSWKILIDYDSDENKTITKDNYDAAFSISEYKKYWKH</sequence>
<dbReference type="EMBL" id="AQRA01000009">
    <property type="protein sequence ID" value="EZH72106.1"/>
    <property type="molecule type" value="Genomic_DNA"/>
</dbReference>
<accession>A0A023BQ51</accession>
<dbReference type="STRING" id="1317122.ATO12_24525"/>
<dbReference type="Proteomes" id="UP000023541">
    <property type="component" value="Unassembled WGS sequence"/>
</dbReference>
<dbReference type="AlphaFoldDB" id="A0A023BQ51"/>
<keyword evidence="1" id="KW-0732">Signal</keyword>
<organism evidence="2 3">
    <name type="scientific">Aquimarina atlantica</name>
    <dbReference type="NCBI Taxonomy" id="1317122"/>
    <lineage>
        <taxon>Bacteria</taxon>
        <taxon>Pseudomonadati</taxon>
        <taxon>Bacteroidota</taxon>
        <taxon>Flavobacteriia</taxon>
        <taxon>Flavobacteriales</taxon>
        <taxon>Flavobacteriaceae</taxon>
        <taxon>Aquimarina</taxon>
    </lineage>
</organism>
<dbReference type="SUPFAM" id="SSF54427">
    <property type="entry name" value="NTF2-like"/>
    <property type="match status" value="1"/>
</dbReference>
<reference evidence="2 3" key="1">
    <citation type="submission" date="2014-04" db="EMBL/GenBank/DDBJ databases">
        <title>Aquimarina sp. 22II-S11-z7 Genome Sequencing.</title>
        <authorList>
            <person name="Lai Q."/>
        </authorList>
    </citation>
    <scope>NUCLEOTIDE SEQUENCE [LARGE SCALE GENOMIC DNA]</scope>
    <source>
        <strain evidence="2 3">22II-S11-z7</strain>
    </source>
</reference>
<dbReference type="eggNOG" id="COG4319">
    <property type="taxonomic scope" value="Bacteria"/>
</dbReference>
<comment type="caution">
    <text evidence="2">The sequence shown here is derived from an EMBL/GenBank/DDBJ whole genome shotgun (WGS) entry which is preliminary data.</text>
</comment>
<name>A0A023BQ51_9FLAO</name>
<evidence type="ECO:0000313" key="2">
    <source>
        <dbReference type="EMBL" id="EZH72106.1"/>
    </source>
</evidence>
<feature type="signal peptide" evidence="1">
    <location>
        <begin position="1"/>
        <end position="23"/>
    </location>
</feature>
<protein>
    <submittedName>
        <fullName evidence="2">Uncharacterized protein</fullName>
    </submittedName>
</protein>
<dbReference type="OrthoDB" id="951068at2"/>
<dbReference type="Gene3D" id="3.10.450.50">
    <property type="match status" value="1"/>
</dbReference>
<keyword evidence="3" id="KW-1185">Reference proteome</keyword>
<gene>
    <name evidence="2" type="ORF">ATO12_24525</name>
</gene>
<dbReference type="InterPro" id="IPR032710">
    <property type="entry name" value="NTF2-like_dom_sf"/>
</dbReference>